<sequence>MKRSHYLVIVAALFASLIFSGCSPQQSEAEYAGTIKTHFFKTKNLKYPQIKGLANKNAQTKINTALRKYAEIVYQQQNRLVKQYKLDKTQNKSIKPYFKKLTYKVVYHTHGKLSILTTNSGYAGDADGFLYIKGFNFDTNTGQSRSLRSNFSSFEQYKKANAYALNYMKDRKKSYPFASNSTFIYGHTYFWTNQGLTVVFQVYKVRPYAYGPAYIPIPKSYLK</sequence>
<keyword evidence="1" id="KW-0732">Signal</keyword>
<gene>
    <name evidence="4" type="ORF">ACFP7A_02270</name>
</gene>
<evidence type="ECO:0000259" key="2">
    <source>
        <dbReference type="Pfam" id="PF11738"/>
    </source>
</evidence>
<dbReference type="InterPro" id="IPR025303">
    <property type="entry name" value="PdaC"/>
</dbReference>
<dbReference type="PROSITE" id="PS51257">
    <property type="entry name" value="PROKAR_LIPOPROTEIN"/>
    <property type="match status" value="1"/>
</dbReference>
<comment type="caution">
    <text evidence="4">The sequence shown here is derived from an EMBL/GenBank/DDBJ whole genome shotgun (WGS) entry which is preliminary data.</text>
</comment>
<feature type="signal peptide" evidence="1">
    <location>
        <begin position="1"/>
        <end position="20"/>
    </location>
</feature>
<evidence type="ECO:0000259" key="3">
    <source>
        <dbReference type="Pfam" id="PF13739"/>
    </source>
</evidence>
<dbReference type="Gene3D" id="3.30.565.40">
    <property type="entry name" value="Fervidobacterium nodosum Rt17-B1 like"/>
    <property type="match status" value="1"/>
</dbReference>
<feature type="chain" id="PRO_5047540564" evidence="1">
    <location>
        <begin position="21"/>
        <end position="223"/>
    </location>
</feature>
<name>A0ABW1WE23_9BACL</name>
<dbReference type="RefSeq" id="WP_253052255.1">
    <property type="nucleotide sequence ID" value="NZ_JAMXWN010000001.1"/>
</dbReference>
<organism evidence="4 5">
    <name type="scientific">Sporolactobacillus kofuensis</name>
    <dbReference type="NCBI Taxonomy" id="269672"/>
    <lineage>
        <taxon>Bacteria</taxon>
        <taxon>Bacillati</taxon>
        <taxon>Bacillota</taxon>
        <taxon>Bacilli</taxon>
        <taxon>Bacillales</taxon>
        <taxon>Sporolactobacillaceae</taxon>
        <taxon>Sporolactobacillus</taxon>
    </lineage>
</organism>
<feature type="domain" description="Deacetylase PdaC" evidence="3">
    <location>
        <begin position="44"/>
        <end position="128"/>
    </location>
</feature>
<keyword evidence="5" id="KW-1185">Reference proteome</keyword>
<evidence type="ECO:0000256" key="1">
    <source>
        <dbReference type="SAM" id="SignalP"/>
    </source>
</evidence>
<proteinExistence type="predicted"/>
<dbReference type="EMBL" id="JBHSTQ010000002">
    <property type="protein sequence ID" value="MFC6385414.1"/>
    <property type="molecule type" value="Genomic_DNA"/>
</dbReference>
<dbReference type="Pfam" id="PF13739">
    <property type="entry name" value="PdaC"/>
    <property type="match status" value="1"/>
</dbReference>
<evidence type="ECO:0000313" key="5">
    <source>
        <dbReference type="Proteomes" id="UP001596267"/>
    </source>
</evidence>
<feature type="domain" description="DUF3298" evidence="2">
    <location>
        <begin position="177"/>
        <end position="220"/>
    </location>
</feature>
<reference evidence="5" key="1">
    <citation type="journal article" date="2019" name="Int. J. Syst. Evol. Microbiol.">
        <title>The Global Catalogue of Microorganisms (GCM) 10K type strain sequencing project: providing services to taxonomists for standard genome sequencing and annotation.</title>
        <authorList>
            <consortium name="The Broad Institute Genomics Platform"/>
            <consortium name="The Broad Institute Genome Sequencing Center for Infectious Disease"/>
            <person name="Wu L."/>
            <person name="Ma J."/>
        </authorList>
    </citation>
    <scope>NUCLEOTIDE SEQUENCE [LARGE SCALE GENOMIC DNA]</scope>
    <source>
        <strain evidence="5">CCUG 42001</strain>
    </source>
</reference>
<dbReference type="InterPro" id="IPR021729">
    <property type="entry name" value="DUF3298"/>
</dbReference>
<dbReference type="Gene3D" id="3.90.640.20">
    <property type="entry name" value="Heat-shock cognate protein, ATPase"/>
    <property type="match status" value="1"/>
</dbReference>
<evidence type="ECO:0000313" key="4">
    <source>
        <dbReference type="EMBL" id="MFC6385414.1"/>
    </source>
</evidence>
<dbReference type="Pfam" id="PF11738">
    <property type="entry name" value="DUF3298"/>
    <property type="match status" value="1"/>
</dbReference>
<protein>
    <submittedName>
        <fullName evidence="4">PdaC/SigV domain-containing protein</fullName>
    </submittedName>
</protein>
<dbReference type="Proteomes" id="UP001596267">
    <property type="component" value="Unassembled WGS sequence"/>
</dbReference>
<dbReference type="InterPro" id="IPR037126">
    <property type="entry name" value="PdaC/RsiV-like_sf"/>
</dbReference>
<accession>A0ABW1WE23</accession>